<keyword evidence="3" id="KW-0406">Ion transport</keyword>
<evidence type="ECO:0000313" key="4">
    <source>
        <dbReference type="EMBL" id="SSD62118.1"/>
    </source>
</evidence>
<dbReference type="InterPro" id="IPR001925">
    <property type="entry name" value="Porin_Euk"/>
</dbReference>
<dbReference type="GO" id="GO:0008308">
    <property type="term" value="F:voltage-gated monoatomic anion channel activity"/>
    <property type="evidence" value="ECO:0007669"/>
    <property type="project" value="InterPro"/>
</dbReference>
<keyword evidence="2" id="KW-1134">Transmembrane beta strand</keyword>
<dbReference type="PANTHER" id="PTHR11743:SF70">
    <property type="entry name" value="GH26960P-RELATED"/>
    <property type="match status" value="1"/>
</dbReference>
<dbReference type="Gene3D" id="2.40.160.10">
    <property type="entry name" value="Porin"/>
    <property type="match status" value="1"/>
</dbReference>
<keyword evidence="5" id="KW-1185">Reference proteome</keyword>
<dbReference type="PROSITE" id="PS00558">
    <property type="entry name" value="EUKARYOTIC_PORIN"/>
    <property type="match status" value="1"/>
</dbReference>
<comment type="similarity">
    <text evidence="1">Belongs to the eukaryotic mitochondrial porin family.</text>
</comment>
<evidence type="ECO:0000256" key="3">
    <source>
        <dbReference type="ARBA" id="ARBA00023114"/>
    </source>
</evidence>
<dbReference type="OrthoDB" id="7827681at2759"/>
<dbReference type="CDD" id="cd07306">
    <property type="entry name" value="Porin3_VDAC"/>
    <property type="match status" value="1"/>
</dbReference>
<gene>
    <name evidence="4" type="ORF">SCODWIG_03880</name>
</gene>
<dbReference type="Pfam" id="PF01459">
    <property type="entry name" value="Porin_3"/>
    <property type="match status" value="1"/>
</dbReference>
<dbReference type="InterPro" id="IPR027246">
    <property type="entry name" value="Porin_Euk/Tom40"/>
</dbReference>
<dbReference type="VEuPathDB" id="FungiDB:SCODWIG_03880"/>
<dbReference type="InterPro" id="IPR023614">
    <property type="entry name" value="Porin_dom_sf"/>
</dbReference>
<evidence type="ECO:0000313" key="5">
    <source>
        <dbReference type="Proteomes" id="UP000262825"/>
    </source>
</evidence>
<keyword evidence="3" id="KW-0813">Transport</keyword>
<dbReference type="Proteomes" id="UP000262825">
    <property type="component" value="Unassembled WGS sequence"/>
</dbReference>
<reference evidence="5" key="1">
    <citation type="submission" date="2018-06" db="EMBL/GenBank/DDBJ databases">
        <authorList>
            <person name="Guldener U."/>
        </authorList>
    </citation>
    <scope>NUCLEOTIDE SEQUENCE [LARGE SCALE GENOMIC DNA]</scope>
    <source>
        <strain evidence="5">UTAD17</strain>
    </source>
</reference>
<dbReference type="GO" id="GO:0046930">
    <property type="term" value="C:pore complex"/>
    <property type="evidence" value="ECO:0007669"/>
    <property type="project" value="UniProtKB-KW"/>
</dbReference>
<dbReference type="GO" id="GO:0015288">
    <property type="term" value="F:porin activity"/>
    <property type="evidence" value="ECO:0007669"/>
    <property type="project" value="UniProtKB-KW"/>
</dbReference>
<keyword evidence="3" id="KW-0626">Porin</keyword>
<evidence type="ECO:0000256" key="2">
    <source>
        <dbReference type="ARBA" id="ARBA00022452"/>
    </source>
</evidence>
<dbReference type="EMBL" id="UFAJ01001157">
    <property type="protein sequence ID" value="SSD62118.1"/>
    <property type="molecule type" value="Genomic_DNA"/>
</dbReference>
<dbReference type="PRINTS" id="PR00185">
    <property type="entry name" value="EUKARYTPORIN"/>
</dbReference>
<sequence>MAPAFFSDISKNINDLLNRDFYHNTPASVDIKTTAPNGVAFTVKGKTSPLDGSIGSNVEARFADKATGLTLTQSFSNASALNTKIELANLTPGLKTELITACVPGTSKAVKLNLNFVQPFFTARGFFDLLKGPSFIGDVTVARDGFIAGAEVGYDIASATVSRYSAALGYTAGAYSISLAANNAQVFTGSFFQKVSPIVQVGAKTTYSAVSNSNAIEFATKYELDSLSSVKAKIADTGIVALSYKQALNPAVTLGVGASFDALKLEEPIHKLGWSLSFSA</sequence>
<dbReference type="GO" id="GO:0005741">
    <property type="term" value="C:mitochondrial outer membrane"/>
    <property type="evidence" value="ECO:0007669"/>
    <property type="project" value="InterPro"/>
</dbReference>
<name>A0A376BBP8_9ASCO</name>
<dbReference type="PANTHER" id="PTHR11743">
    <property type="entry name" value="VOLTAGE-DEPENDENT ANION-SELECTIVE CHANNEL"/>
    <property type="match status" value="1"/>
</dbReference>
<dbReference type="AlphaFoldDB" id="A0A376BBP8"/>
<accession>A0A376BBP8</accession>
<protein>
    <submittedName>
        <fullName evidence="4">Probable Mitochondrial outer membrane protein porin 1</fullName>
    </submittedName>
</protein>
<keyword evidence="2" id="KW-0812">Transmembrane</keyword>
<evidence type="ECO:0000256" key="1">
    <source>
        <dbReference type="ARBA" id="ARBA00007780"/>
    </source>
</evidence>
<keyword evidence="2" id="KW-0472">Membrane</keyword>
<organism evidence="4 5">
    <name type="scientific">Saccharomycodes ludwigii</name>
    <dbReference type="NCBI Taxonomy" id="36035"/>
    <lineage>
        <taxon>Eukaryota</taxon>
        <taxon>Fungi</taxon>
        <taxon>Dikarya</taxon>
        <taxon>Ascomycota</taxon>
        <taxon>Saccharomycotina</taxon>
        <taxon>Saccharomycetes</taxon>
        <taxon>Saccharomycodales</taxon>
        <taxon>Saccharomycodaceae</taxon>
        <taxon>Saccharomycodes</taxon>
    </lineage>
</organism>
<proteinExistence type="inferred from homology"/>